<dbReference type="Proteomes" id="UP001061361">
    <property type="component" value="Chromosome"/>
</dbReference>
<name>A0ABN6RWM6_9BACT</name>
<sequence>MSMSHVVSGLVKKKSALLGEADHIKTQLKALNKQSGTTSLGKGLEPPLRGMRLPPFELGQRFL</sequence>
<dbReference type="EMBL" id="AP026708">
    <property type="protein sequence ID" value="BDQ35442.1"/>
    <property type="molecule type" value="Genomic_DNA"/>
</dbReference>
<proteinExistence type="predicted"/>
<gene>
    <name evidence="1" type="ORF">JCM14722_29840</name>
</gene>
<protein>
    <submittedName>
        <fullName evidence="1">Uncharacterized protein</fullName>
    </submittedName>
</protein>
<keyword evidence="2" id="KW-1185">Reference proteome</keyword>
<dbReference type="RefSeq" id="WP_264982331.1">
    <property type="nucleotide sequence ID" value="NZ_AP026708.1"/>
</dbReference>
<organism evidence="1 2">
    <name type="scientific">Pseudodesulfovibrio portus</name>
    <dbReference type="NCBI Taxonomy" id="231439"/>
    <lineage>
        <taxon>Bacteria</taxon>
        <taxon>Pseudomonadati</taxon>
        <taxon>Thermodesulfobacteriota</taxon>
        <taxon>Desulfovibrionia</taxon>
        <taxon>Desulfovibrionales</taxon>
        <taxon>Desulfovibrionaceae</taxon>
    </lineage>
</organism>
<evidence type="ECO:0000313" key="2">
    <source>
        <dbReference type="Proteomes" id="UP001061361"/>
    </source>
</evidence>
<reference evidence="1" key="1">
    <citation type="submission" date="2022-08" db="EMBL/GenBank/DDBJ databases">
        <title>Genome Sequence of the sulphate-reducing bacterium, Pseudodesulfovibrio portus JCM14722.</title>
        <authorList>
            <person name="Kondo R."/>
            <person name="Kataoka T."/>
        </authorList>
    </citation>
    <scope>NUCLEOTIDE SEQUENCE</scope>
    <source>
        <strain evidence="1">JCM 14722</strain>
    </source>
</reference>
<accession>A0ABN6RWM6</accession>
<evidence type="ECO:0000313" key="1">
    <source>
        <dbReference type="EMBL" id="BDQ35442.1"/>
    </source>
</evidence>